<evidence type="ECO:0000313" key="3">
    <source>
        <dbReference type="EMBL" id="CEG57679.1"/>
    </source>
</evidence>
<evidence type="ECO:0000259" key="2">
    <source>
        <dbReference type="PROSITE" id="PS50828"/>
    </source>
</evidence>
<evidence type="ECO:0000256" key="1">
    <source>
        <dbReference type="SAM" id="MobiDB-lite"/>
    </source>
</evidence>
<dbReference type="PANTHER" id="PTHR35562:SF2">
    <property type="entry name" value="DNA ENDONUCLEASE SMRA-RELATED"/>
    <property type="match status" value="1"/>
</dbReference>
<dbReference type="RefSeq" id="WP_045096132.1">
    <property type="nucleotide sequence ID" value="NZ_LN614827.1"/>
</dbReference>
<dbReference type="SUPFAM" id="SSF160443">
    <property type="entry name" value="SMR domain-like"/>
    <property type="match status" value="1"/>
</dbReference>
<evidence type="ECO:0000313" key="4">
    <source>
        <dbReference type="Proteomes" id="UP000032430"/>
    </source>
</evidence>
<feature type="compositionally biased region" description="Basic and acidic residues" evidence="1">
    <location>
        <begin position="174"/>
        <end position="187"/>
    </location>
</feature>
<dbReference type="InterPro" id="IPR036063">
    <property type="entry name" value="Smr_dom_sf"/>
</dbReference>
<dbReference type="Proteomes" id="UP000032430">
    <property type="component" value="Chromosome I"/>
</dbReference>
<dbReference type="STRING" id="1212491.LFA_2307"/>
<reference evidence="4" key="1">
    <citation type="submission" date="2014-09" db="EMBL/GenBank/DDBJ databases">
        <authorList>
            <person name="Gomez-Valero L."/>
        </authorList>
    </citation>
    <scope>NUCLEOTIDE SEQUENCE [LARGE SCALE GENOMIC DNA]</scope>
    <source>
        <strain evidence="4">ATCC700992</strain>
    </source>
</reference>
<feature type="region of interest" description="Disordered" evidence="1">
    <location>
        <begin position="145"/>
        <end position="257"/>
    </location>
</feature>
<name>A0A098G6R8_9GAMM</name>
<dbReference type="OrthoDB" id="9808881at2"/>
<sequence>MATNYSLSDFISDPVTSDAVLSYSKSRVPTKSVHALKNGQIAWDAMLDLKGLKTEAAREALIQFISSQAQIYERCVLIIHGKDSRHGVPPLIKNLVNQWLPQLDEVLAFYSAQVKDGGLEAVYVLLKKASRTDLPTRLPTKGRESSFLVAETRSMERKRRLAEQQGERQLAPVKAREHSDEEPKAGPEGELQNSILQHPALDSQRFDGIDPNLNPEPPLNTKARREFDNEKREQEKEKQLRLGNMPRFTSTPTPRGP</sequence>
<organism evidence="3 4">
    <name type="scientific">Legionella fallonii LLAP-10</name>
    <dbReference type="NCBI Taxonomy" id="1212491"/>
    <lineage>
        <taxon>Bacteria</taxon>
        <taxon>Pseudomonadati</taxon>
        <taxon>Pseudomonadota</taxon>
        <taxon>Gammaproteobacteria</taxon>
        <taxon>Legionellales</taxon>
        <taxon>Legionellaceae</taxon>
        <taxon>Legionella</taxon>
    </lineage>
</organism>
<feature type="compositionally biased region" description="Polar residues" evidence="1">
    <location>
        <begin position="247"/>
        <end position="257"/>
    </location>
</feature>
<dbReference type="Gene3D" id="3.30.1370.110">
    <property type="match status" value="1"/>
</dbReference>
<protein>
    <submittedName>
        <fullName evidence="3">Putative Smr domain protein</fullName>
    </submittedName>
</protein>
<dbReference type="InterPro" id="IPR002625">
    <property type="entry name" value="Smr_dom"/>
</dbReference>
<dbReference type="KEGG" id="lfa:LFA_2307"/>
<accession>A0A098G6R8</accession>
<feature type="compositionally biased region" description="Basic and acidic residues" evidence="1">
    <location>
        <begin position="223"/>
        <end position="240"/>
    </location>
</feature>
<gene>
    <name evidence="3" type="ORF">LFA_2307</name>
</gene>
<dbReference type="PANTHER" id="PTHR35562">
    <property type="entry name" value="DNA ENDONUCLEASE SMRA-RELATED"/>
    <property type="match status" value="1"/>
</dbReference>
<dbReference type="AlphaFoldDB" id="A0A098G6R8"/>
<keyword evidence="4" id="KW-1185">Reference proteome</keyword>
<dbReference type="HOGENOM" id="CLU_1080937_0_0_6"/>
<proteinExistence type="predicted"/>
<feature type="domain" description="Smr" evidence="2">
    <location>
        <begin position="47"/>
        <end position="127"/>
    </location>
</feature>
<dbReference type="Pfam" id="PF01713">
    <property type="entry name" value="Smr"/>
    <property type="match status" value="1"/>
</dbReference>
<dbReference type="PROSITE" id="PS50828">
    <property type="entry name" value="SMR"/>
    <property type="match status" value="1"/>
</dbReference>
<dbReference type="EMBL" id="LN614827">
    <property type="protein sequence ID" value="CEG57679.1"/>
    <property type="molecule type" value="Genomic_DNA"/>
</dbReference>